<organism evidence="2 3">
    <name type="scientific">Jiulongibacter sediminis</name>
    <dbReference type="NCBI Taxonomy" id="1605367"/>
    <lineage>
        <taxon>Bacteria</taxon>
        <taxon>Pseudomonadati</taxon>
        <taxon>Bacteroidota</taxon>
        <taxon>Cytophagia</taxon>
        <taxon>Cytophagales</taxon>
        <taxon>Leadbetterellaceae</taxon>
        <taxon>Jiulongibacter</taxon>
    </lineage>
</organism>
<keyword evidence="1" id="KW-0812">Transmembrane</keyword>
<dbReference type="STRING" id="1605367.AFM12_10460"/>
<sequence>MISAITSSVSKSHSGLILLGQISGKTRRKVNSPQYFTTFSYRSYIFFVAKISLLVPQVALLDLQKCLFST</sequence>
<keyword evidence="1" id="KW-1133">Transmembrane helix</keyword>
<evidence type="ECO:0000256" key="1">
    <source>
        <dbReference type="SAM" id="Phobius"/>
    </source>
</evidence>
<feature type="transmembrane region" description="Helical" evidence="1">
    <location>
        <begin position="44"/>
        <end position="63"/>
    </location>
</feature>
<dbReference type="AlphaFoldDB" id="A0A0P7BDY0"/>
<keyword evidence="1" id="KW-0472">Membrane</keyword>
<gene>
    <name evidence="2" type="ORF">AFM12_10460</name>
</gene>
<evidence type="ECO:0000313" key="2">
    <source>
        <dbReference type="EMBL" id="KPM48960.1"/>
    </source>
</evidence>
<reference evidence="2 3" key="1">
    <citation type="submission" date="2015-07" db="EMBL/GenBank/DDBJ databases">
        <title>The draft genome sequence of Leadbetterella sp. JN14-9.</title>
        <authorList>
            <person name="Liu Y."/>
            <person name="Du J."/>
            <person name="Shao Z."/>
        </authorList>
    </citation>
    <scope>NUCLEOTIDE SEQUENCE [LARGE SCALE GENOMIC DNA]</scope>
    <source>
        <strain evidence="2 3">JN14-9</strain>
    </source>
</reference>
<dbReference type="Proteomes" id="UP000050454">
    <property type="component" value="Unassembled WGS sequence"/>
</dbReference>
<evidence type="ECO:0000313" key="3">
    <source>
        <dbReference type="Proteomes" id="UP000050454"/>
    </source>
</evidence>
<accession>A0A0P7BDY0</accession>
<name>A0A0P7BDY0_9BACT</name>
<keyword evidence="3" id="KW-1185">Reference proteome</keyword>
<dbReference type="EMBL" id="LGTQ01000006">
    <property type="protein sequence ID" value="KPM48960.1"/>
    <property type="molecule type" value="Genomic_DNA"/>
</dbReference>
<comment type="caution">
    <text evidence="2">The sequence shown here is derived from an EMBL/GenBank/DDBJ whole genome shotgun (WGS) entry which is preliminary data.</text>
</comment>
<proteinExistence type="predicted"/>
<protein>
    <submittedName>
        <fullName evidence="2">Uncharacterized protein</fullName>
    </submittedName>
</protein>